<keyword evidence="5 9" id="KW-0732">Signal</keyword>
<dbReference type="EMBL" id="QKTW01000019">
    <property type="protein sequence ID" value="PZF72188.1"/>
    <property type="molecule type" value="Genomic_DNA"/>
</dbReference>
<keyword evidence="4 8" id="KW-0812">Transmembrane</keyword>
<keyword evidence="2 8" id="KW-0813">Transport</keyword>
<gene>
    <name evidence="12" type="ORF">DN068_14740</name>
</gene>
<dbReference type="InterPro" id="IPR036942">
    <property type="entry name" value="Beta-barrel_TonB_sf"/>
</dbReference>
<dbReference type="Pfam" id="PF13620">
    <property type="entry name" value="CarboxypepD_reg"/>
    <property type="match status" value="1"/>
</dbReference>
<evidence type="ECO:0000256" key="7">
    <source>
        <dbReference type="ARBA" id="ARBA00023237"/>
    </source>
</evidence>
<keyword evidence="12" id="KW-0675">Receptor</keyword>
<dbReference type="InterPro" id="IPR039426">
    <property type="entry name" value="TonB-dep_rcpt-like"/>
</dbReference>
<dbReference type="PANTHER" id="PTHR30069:SF29">
    <property type="entry name" value="HEMOGLOBIN AND HEMOGLOBIN-HAPTOGLOBIN-BINDING PROTEIN 1-RELATED"/>
    <property type="match status" value="1"/>
</dbReference>
<evidence type="ECO:0000259" key="11">
    <source>
        <dbReference type="Pfam" id="PF14905"/>
    </source>
</evidence>
<comment type="similarity">
    <text evidence="8">Belongs to the TonB-dependent receptor family.</text>
</comment>
<keyword evidence="7 8" id="KW-0998">Cell outer membrane</keyword>
<dbReference type="SUPFAM" id="SSF56935">
    <property type="entry name" value="Porins"/>
    <property type="match status" value="1"/>
</dbReference>
<evidence type="ECO:0000256" key="1">
    <source>
        <dbReference type="ARBA" id="ARBA00004571"/>
    </source>
</evidence>
<dbReference type="GO" id="GO:0009279">
    <property type="term" value="C:cell outer membrane"/>
    <property type="evidence" value="ECO:0007669"/>
    <property type="project" value="UniProtKB-SubCell"/>
</dbReference>
<dbReference type="SUPFAM" id="SSF49464">
    <property type="entry name" value="Carboxypeptidase regulatory domain-like"/>
    <property type="match status" value="1"/>
</dbReference>
<evidence type="ECO:0000256" key="3">
    <source>
        <dbReference type="ARBA" id="ARBA00022452"/>
    </source>
</evidence>
<dbReference type="GO" id="GO:0015344">
    <property type="term" value="F:siderophore uptake transmembrane transporter activity"/>
    <property type="evidence" value="ECO:0007669"/>
    <property type="project" value="TreeGrafter"/>
</dbReference>
<protein>
    <submittedName>
        <fullName evidence="12">TonB-dependent receptor</fullName>
    </submittedName>
</protein>
<evidence type="ECO:0000256" key="4">
    <source>
        <dbReference type="ARBA" id="ARBA00022692"/>
    </source>
</evidence>
<reference evidence="12 13" key="1">
    <citation type="submission" date="2018-06" db="EMBL/GenBank/DDBJ databases">
        <title>Mucibacter soli gen. nov., sp. nov., a new member of the family Chitinophagaceae producing mucin.</title>
        <authorList>
            <person name="Kim M.-K."/>
            <person name="Park S."/>
            <person name="Kim T.-S."/>
            <person name="Joung Y."/>
            <person name="Han J.-H."/>
            <person name="Kim S.B."/>
        </authorList>
    </citation>
    <scope>NUCLEOTIDE SEQUENCE [LARGE SCALE GENOMIC DNA]</scope>
    <source>
        <strain evidence="12 13">R1-15</strain>
    </source>
</reference>
<evidence type="ECO:0000256" key="9">
    <source>
        <dbReference type="SAM" id="SignalP"/>
    </source>
</evidence>
<comment type="subcellular location">
    <subcellularLocation>
        <location evidence="1 8">Cell outer membrane</location>
        <topology evidence="1 8">Multi-pass membrane protein</topology>
    </subcellularLocation>
</comment>
<dbReference type="Gene3D" id="2.40.170.20">
    <property type="entry name" value="TonB-dependent receptor, beta-barrel domain"/>
    <property type="match status" value="1"/>
</dbReference>
<feature type="chain" id="PRO_5015899906" evidence="9">
    <location>
        <begin position="20"/>
        <end position="815"/>
    </location>
</feature>
<dbReference type="PANTHER" id="PTHR30069">
    <property type="entry name" value="TONB-DEPENDENT OUTER MEMBRANE RECEPTOR"/>
    <property type="match status" value="1"/>
</dbReference>
<dbReference type="PROSITE" id="PS52016">
    <property type="entry name" value="TONB_DEPENDENT_REC_3"/>
    <property type="match status" value="1"/>
</dbReference>
<dbReference type="Gene3D" id="2.170.130.10">
    <property type="entry name" value="TonB-dependent receptor, plug domain"/>
    <property type="match status" value="1"/>
</dbReference>
<evidence type="ECO:0000256" key="6">
    <source>
        <dbReference type="ARBA" id="ARBA00023136"/>
    </source>
</evidence>
<dbReference type="Pfam" id="PF07715">
    <property type="entry name" value="Plug"/>
    <property type="match status" value="1"/>
</dbReference>
<dbReference type="Gene3D" id="2.60.40.1120">
    <property type="entry name" value="Carboxypeptidase-like, regulatory domain"/>
    <property type="match status" value="1"/>
</dbReference>
<sequence>MKILLSTVTMLLLCLQAVAQGNGKITGKIYDAATKQPIEYATATVADSKTGKVVNGGTSDTKGLFVVTDLPNGNYSVYIDFMGYKRDTLAVVLNSQNQVAMLNTIFLQSSQHMLKAVNIVAKTPVVENKIDKIIFNAANDVTSQGGVALDVLKKVPQVNVDVDGNVDILGNTNIRFLINGKPSSVFGNSITDALAAIPASQIKSIEVITSPGAKYDAEGTGGIINIVLKDNKMQGINGNVNLSGGTRLQNGSVNLNIRHGNWGISAYVNGNAQLNSRTLNSQDRTSTDTINNTTSRLLQNGYTDLQRHGYAAGLGMDWSITPKDNITASLSYNYFSNSSPGYTSQEQTTYDASGASLSDAYSSRNFTSKFHSGSTDWSVGYKKTFERKQQELDVLYSASFGANHSNYSQEQTYTGMETPFAGSSSINPGTDYQTNISIDYTQPVGTTLILEGGVKTVLQHINSDASVETLDPSSNEYLSDPTQSYSMKYDRHIYAGYLSSNFTLWKFLDVKAGARFEHTDTKIDFANTSIPSYNTFVPSLMFAHSLSEGQTLKLTYSHRIERPDYRELNPFVNLSDPYNITTGNPQLKPEIGDNFELGYSRGFKKGGNIYVALVYRKNTDDIKPYTTFYTDYPVGDSVYHNVSVTNRQNIGEEIRAGVSISGSLPINKLNLRANIFLSNRRIINQFADGATTNGFDGRFNLNASYQFNKDFVAEAFGNYNSSVHNIQGKTPQFFTYTFALRKQFWNRKASLGITATNPFNKYIRQVTTITDANYVSYSVRELPYRSFGLSFTYKFGKLEMKKAKEEDYQMQDPNQ</sequence>
<dbReference type="InterPro" id="IPR008969">
    <property type="entry name" value="CarboxyPept-like_regulatory"/>
</dbReference>
<proteinExistence type="inferred from homology"/>
<dbReference type="GO" id="GO:0044718">
    <property type="term" value="P:siderophore transmembrane transport"/>
    <property type="evidence" value="ECO:0007669"/>
    <property type="project" value="TreeGrafter"/>
</dbReference>
<name>A0A2W2AWV6_9BACT</name>
<dbReference type="OrthoDB" id="905812at2"/>
<dbReference type="InterPro" id="IPR012910">
    <property type="entry name" value="Plug_dom"/>
</dbReference>
<keyword evidence="13" id="KW-1185">Reference proteome</keyword>
<feature type="domain" description="Outer membrane protein beta-barrel" evidence="11">
    <location>
        <begin position="383"/>
        <end position="793"/>
    </location>
</feature>
<dbReference type="RefSeq" id="WP_110999700.1">
    <property type="nucleotide sequence ID" value="NZ_QKTW01000019.1"/>
</dbReference>
<evidence type="ECO:0000313" key="12">
    <source>
        <dbReference type="EMBL" id="PZF72188.1"/>
    </source>
</evidence>
<evidence type="ECO:0000313" key="13">
    <source>
        <dbReference type="Proteomes" id="UP000248745"/>
    </source>
</evidence>
<accession>A0A2W2AWV6</accession>
<keyword evidence="6 8" id="KW-0472">Membrane</keyword>
<evidence type="ECO:0000256" key="8">
    <source>
        <dbReference type="PROSITE-ProRule" id="PRU01360"/>
    </source>
</evidence>
<dbReference type="InterPro" id="IPR037066">
    <property type="entry name" value="Plug_dom_sf"/>
</dbReference>
<feature type="domain" description="TonB-dependent receptor plug" evidence="10">
    <location>
        <begin position="149"/>
        <end position="223"/>
    </location>
</feature>
<comment type="caution">
    <text evidence="12">The sequence shown here is derived from an EMBL/GenBank/DDBJ whole genome shotgun (WGS) entry which is preliminary data.</text>
</comment>
<organism evidence="12 13">
    <name type="scientific">Taibaiella soli</name>
    <dbReference type="NCBI Taxonomy" id="1649169"/>
    <lineage>
        <taxon>Bacteria</taxon>
        <taxon>Pseudomonadati</taxon>
        <taxon>Bacteroidota</taxon>
        <taxon>Chitinophagia</taxon>
        <taxon>Chitinophagales</taxon>
        <taxon>Chitinophagaceae</taxon>
        <taxon>Taibaiella</taxon>
    </lineage>
</organism>
<dbReference type="Pfam" id="PF14905">
    <property type="entry name" value="OMP_b-brl_3"/>
    <property type="match status" value="1"/>
</dbReference>
<feature type="signal peptide" evidence="9">
    <location>
        <begin position="1"/>
        <end position="19"/>
    </location>
</feature>
<evidence type="ECO:0000256" key="2">
    <source>
        <dbReference type="ARBA" id="ARBA00022448"/>
    </source>
</evidence>
<evidence type="ECO:0000256" key="5">
    <source>
        <dbReference type="ARBA" id="ARBA00022729"/>
    </source>
</evidence>
<dbReference type="AlphaFoldDB" id="A0A2W2AWV6"/>
<dbReference type="InterPro" id="IPR041700">
    <property type="entry name" value="OMP_b-brl_3"/>
</dbReference>
<keyword evidence="3 8" id="KW-1134">Transmembrane beta strand</keyword>
<dbReference type="Proteomes" id="UP000248745">
    <property type="component" value="Unassembled WGS sequence"/>
</dbReference>
<evidence type="ECO:0000259" key="10">
    <source>
        <dbReference type="Pfam" id="PF07715"/>
    </source>
</evidence>